<reference evidence="2 3" key="1">
    <citation type="submission" date="2018-03" db="EMBL/GenBank/DDBJ databases">
        <authorList>
            <person name="Keele B.F."/>
        </authorList>
    </citation>
    <scope>NUCLEOTIDE SEQUENCE [LARGE SCALE GENOMIC DNA]</scope>
    <source>
        <strain evidence="2 3">CECT 8599</strain>
    </source>
</reference>
<dbReference type="AlphaFoldDB" id="A0A2R8BDN1"/>
<dbReference type="EMBL" id="OMOR01000001">
    <property type="protein sequence ID" value="SPH21174.1"/>
    <property type="molecule type" value="Genomic_DNA"/>
</dbReference>
<gene>
    <name evidence="2" type="ORF">ASD8599_01923</name>
</gene>
<organism evidence="2 3">
    <name type="scientific">Ascidiaceihabitans donghaensis</name>
    <dbReference type="NCBI Taxonomy" id="1510460"/>
    <lineage>
        <taxon>Bacteria</taxon>
        <taxon>Pseudomonadati</taxon>
        <taxon>Pseudomonadota</taxon>
        <taxon>Alphaproteobacteria</taxon>
        <taxon>Rhodobacterales</taxon>
        <taxon>Paracoccaceae</taxon>
        <taxon>Ascidiaceihabitans</taxon>
    </lineage>
</organism>
<dbReference type="Gene3D" id="2.160.20.80">
    <property type="entry name" value="E3 ubiquitin-protein ligase SopA"/>
    <property type="match status" value="1"/>
</dbReference>
<dbReference type="SUPFAM" id="SSF141571">
    <property type="entry name" value="Pentapeptide repeat-like"/>
    <property type="match status" value="1"/>
</dbReference>
<dbReference type="InterPro" id="IPR001646">
    <property type="entry name" value="5peptide_repeat"/>
</dbReference>
<dbReference type="RefSeq" id="WP_108828288.1">
    <property type="nucleotide sequence ID" value="NZ_OMOR01000001.1"/>
</dbReference>
<dbReference type="Pfam" id="PF00805">
    <property type="entry name" value="Pentapeptide"/>
    <property type="match status" value="2"/>
</dbReference>
<evidence type="ECO:0000313" key="2">
    <source>
        <dbReference type="EMBL" id="SPH21174.1"/>
    </source>
</evidence>
<dbReference type="Proteomes" id="UP000244880">
    <property type="component" value="Unassembled WGS sequence"/>
</dbReference>
<dbReference type="Pfam" id="PF05729">
    <property type="entry name" value="NACHT"/>
    <property type="match status" value="1"/>
</dbReference>
<dbReference type="OrthoDB" id="7908941at2"/>
<feature type="domain" description="NACHT" evidence="1">
    <location>
        <begin position="264"/>
        <end position="389"/>
    </location>
</feature>
<accession>A0A2R8BDN1</accession>
<protein>
    <recommendedName>
        <fullName evidence="1">NACHT domain-containing protein</fullName>
    </recommendedName>
</protein>
<dbReference type="SUPFAM" id="SSF52540">
    <property type="entry name" value="P-loop containing nucleoside triphosphate hydrolases"/>
    <property type="match status" value="1"/>
</dbReference>
<name>A0A2R8BDN1_9RHOB</name>
<sequence>MSTVFEKPTKQRDHAKLLELAVQMITKAIGADGLGAALAADKVFKAAIGKDTDSQANRNWVWITQTLAEATRAVLQHPRLHCVLTETELSPRITTLIQTVPDRGTIEPVHLNNPSAHPAFAEARNMIAGIARTASPEHPFDDKVIEQKFFSLLMTAGATVVARHPDYFNGLNLALSSPTHEPQKRELAHARHARFISKGFVGDPIFTTDLDETVSLSEVYLHLRCFWHRRQIDEDGKISITSHVDDLHKTTKDWLLHGEDGLRVIGGGPGSGKSSFARAFAHQILQDNSHRVIFVELQHLTFNADLFQALGTYVQYRNSAVGDGSAGFYDNPLSWAADDQTPVLLVFDGLDELSAQDTEARTLTKNFVDSVSSLLSMQRSSGRDIKAMILGRSSACQAALSSSDQGKLLHVAPIKTLSDADFRLDVVEQDHGHGPEGRKDITWHVDDPHNLSELDQRPDYWRRWQKAKGLPAENVPDSVTHEDMAELNVEPLLLHLLLISDFATTRWREAANNRNYVYEDILTKIYDRNATKPPMNKTDLSCDDFFRLMECLSLSAWRGGGRTGDEKSFGKLRKAYRVGKDWRRVIDLPIAHLENIALHIHTRLDSERVGFSFIHKSFGEYLAGRAVFRTALYLVDRLSGDDEPADAAGKWAELFAFAPLTHPILRFLTDEARRFEHPDEMRGTVDALTEVFNHTLRNGFPMDVMSTPDVSYRDLEDRQRNAESTLVSTLSVLAQAIPLPEGQDICTSAERVTVDWPDIDSPTFMFRRIMPSHFGNPELPFARFDFSGTCMNAVDMSQANFSECSFVEAQLFYANLAESDLSKCDFSFAGMDSISALVAIFEGANLSDAKLPDADIRSARFTDWLASDFETEESRQHDALGLSIDQLQEAIGNQNTMLPPYIDASKIPWADKEE</sequence>
<evidence type="ECO:0000259" key="1">
    <source>
        <dbReference type="Pfam" id="PF05729"/>
    </source>
</evidence>
<dbReference type="InterPro" id="IPR027417">
    <property type="entry name" value="P-loop_NTPase"/>
</dbReference>
<dbReference type="InterPro" id="IPR007111">
    <property type="entry name" value="NACHT_NTPase"/>
</dbReference>
<keyword evidence="3" id="KW-1185">Reference proteome</keyword>
<proteinExistence type="predicted"/>
<evidence type="ECO:0000313" key="3">
    <source>
        <dbReference type="Proteomes" id="UP000244880"/>
    </source>
</evidence>
<dbReference type="Gene3D" id="3.40.50.300">
    <property type="entry name" value="P-loop containing nucleotide triphosphate hydrolases"/>
    <property type="match status" value="1"/>
</dbReference>